<keyword evidence="2" id="KW-1185">Reference proteome</keyword>
<dbReference type="GO" id="GO:0070652">
    <property type="term" value="C:HAUS complex"/>
    <property type="evidence" value="ECO:0000318"/>
    <property type="project" value="GO_Central"/>
</dbReference>
<evidence type="ECO:0000313" key="2">
    <source>
        <dbReference type="Proteomes" id="UP000007110"/>
    </source>
</evidence>
<dbReference type="GO" id="GO:0007020">
    <property type="term" value="P:microtubule nucleation"/>
    <property type="evidence" value="ECO:0000318"/>
    <property type="project" value="GO_Central"/>
</dbReference>
<dbReference type="PRINTS" id="PR02088">
    <property type="entry name" value="HAUSAUGMINL2"/>
</dbReference>
<dbReference type="InParanoid" id="A0A7M7NWV0"/>
<dbReference type="InterPro" id="IPR026242">
    <property type="entry name" value="HAUS2_metazoa"/>
</dbReference>
<dbReference type="Proteomes" id="UP000007110">
    <property type="component" value="Unassembled WGS sequence"/>
</dbReference>
<dbReference type="FunCoup" id="A0A7M7NWV0">
    <property type="interactions" value="1127"/>
</dbReference>
<dbReference type="Pfam" id="PF15003">
    <property type="entry name" value="HAUS2"/>
    <property type="match status" value="1"/>
</dbReference>
<dbReference type="PANTHER" id="PTHR16039:SF1">
    <property type="entry name" value="HAUS AUGMIN-LIKE COMPLEX SUBUNIT 2"/>
    <property type="match status" value="1"/>
</dbReference>
<dbReference type="AlphaFoldDB" id="A0A7M7NWV0"/>
<proteinExistence type="predicted"/>
<reference evidence="2" key="1">
    <citation type="submission" date="2015-02" db="EMBL/GenBank/DDBJ databases">
        <title>Genome sequencing for Strongylocentrotus purpuratus.</title>
        <authorList>
            <person name="Murali S."/>
            <person name="Liu Y."/>
            <person name="Vee V."/>
            <person name="English A."/>
            <person name="Wang M."/>
            <person name="Skinner E."/>
            <person name="Han Y."/>
            <person name="Muzny D.M."/>
            <person name="Worley K.C."/>
            <person name="Gibbs R.A."/>
        </authorList>
    </citation>
    <scope>NUCLEOTIDE SEQUENCE</scope>
</reference>
<dbReference type="RefSeq" id="XP_030842116.1">
    <property type="nucleotide sequence ID" value="XM_030986256.1"/>
</dbReference>
<dbReference type="KEGG" id="spu:115924243"/>
<dbReference type="GO" id="GO:0051225">
    <property type="term" value="P:spindle assembly"/>
    <property type="evidence" value="ECO:0000318"/>
    <property type="project" value="GO_Central"/>
</dbReference>
<protein>
    <recommendedName>
        <fullName evidence="3">HAUS augmin-like complex subunit 2</fullName>
    </recommendedName>
</protein>
<evidence type="ECO:0008006" key="3">
    <source>
        <dbReference type="Google" id="ProtNLM"/>
    </source>
</evidence>
<reference evidence="1" key="2">
    <citation type="submission" date="2021-01" db="UniProtKB">
        <authorList>
            <consortium name="EnsemblMetazoa"/>
        </authorList>
    </citation>
    <scope>IDENTIFICATION</scope>
</reference>
<dbReference type="OMA" id="AKMDMLV"/>
<accession>A0A7M7NWV0</accession>
<evidence type="ECO:0000313" key="1">
    <source>
        <dbReference type="EnsemblMetazoa" id="XP_030842116"/>
    </source>
</evidence>
<organism evidence="1 2">
    <name type="scientific">Strongylocentrotus purpuratus</name>
    <name type="common">Purple sea urchin</name>
    <dbReference type="NCBI Taxonomy" id="7668"/>
    <lineage>
        <taxon>Eukaryota</taxon>
        <taxon>Metazoa</taxon>
        <taxon>Echinodermata</taxon>
        <taxon>Eleutherozoa</taxon>
        <taxon>Echinozoa</taxon>
        <taxon>Echinoidea</taxon>
        <taxon>Euechinoidea</taxon>
        <taxon>Echinacea</taxon>
        <taxon>Camarodonta</taxon>
        <taxon>Echinidea</taxon>
        <taxon>Strongylocentrotidae</taxon>
        <taxon>Strongylocentrotus</taxon>
    </lineage>
</organism>
<dbReference type="GeneID" id="115924243"/>
<dbReference type="EnsemblMetazoa" id="XM_030986256">
    <property type="protein sequence ID" value="XP_030842116"/>
    <property type="gene ID" value="LOC115924243"/>
</dbReference>
<dbReference type="GO" id="GO:0007098">
    <property type="term" value="P:centrosome cycle"/>
    <property type="evidence" value="ECO:0000318"/>
    <property type="project" value="GO_Central"/>
</dbReference>
<name>A0A7M7NWV0_STRPU</name>
<dbReference type="GO" id="GO:1990498">
    <property type="term" value="C:mitotic spindle microtubule"/>
    <property type="evidence" value="ECO:0000318"/>
    <property type="project" value="GO_Central"/>
</dbReference>
<dbReference type="OrthoDB" id="2436605at2759"/>
<sequence>MDDLSNSKSNRSINPWASDVHSTSAASSIIRFAEKTGHLRMRRDEEVKEIAEQLQRQSASLRLIQQLREISEKKRHLDQVNVEIQCRLMDKETRDLTHLDILESKISSLNTLSSHLQRILQGKKELINRLQQPLVGDFLRVEATFHPQVKDLFPLVVGCLAELSANLDNIQWGSEFDLRDGRVAAVLDDIASSLAQLQTGLHTVMQVRSLVTEL</sequence>
<dbReference type="PANTHER" id="PTHR16039">
    <property type="entry name" value="HAUS AUGMIN-LIKE COMPLEX SUBUNIT 2"/>
    <property type="match status" value="1"/>
</dbReference>
<dbReference type="GO" id="GO:0005813">
    <property type="term" value="C:centrosome"/>
    <property type="evidence" value="ECO:0000318"/>
    <property type="project" value="GO_Central"/>
</dbReference>
<dbReference type="InterPro" id="IPR028346">
    <property type="entry name" value="HAUS2"/>
</dbReference>